<dbReference type="PANTHER" id="PTHR40070">
    <property type="entry name" value="UPF0478 PROTEIN YTXG"/>
    <property type="match status" value="1"/>
</dbReference>
<dbReference type="Proteomes" id="UP000093080">
    <property type="component" value="Unassembled WGS sequence"/>
</dbReference>
<dbReference type="EMBL" id="MAGO01000001">
    <property type="protein sequence ID" value="OCC16196.1"/>
    <property type="molecule type" value="Genomic_DNA"/>
</dbReference>
<keyword evidence="2" id="KW-0472">Membrane</keyword>
<keyword evidence="2" id="KW-1133">Transmembrane helix</keyword>
<comment type="caution">
    <text evidence="3">The sequence shown here is derived from an EMBL/GenBank/DDBJ whole genome shotgun (WGS) entry which is preliminary data.</text>
</comment>
<gene>
    <name evidence="3" type="ORF">DBT_0013</name>
</gene>
<dbReference type="AlphaFoldDB" id="A0A1B9F8E6"/>
<accession>A0A1B9F8E6</accession>
<keyword evidence="4" id="KW-1185">Reference proteome</keyword>
<feature type="transmembrane region" description="Helical" evidence="2">
    <location>
        <begin position="6"/>
        <end position="26"/>
    </location>
</feature>
<organism evidence="3 4">
    <name type="scientific">Dissulfuribacter thermophilus</name>
    <dbReference type="NCBI Taxonomy" id="1156395"/>
    <lineage>
        <taxon>Bacteria</taxon>
        <taxon>Pseudomonadati</taxon>
        <taxon>Thermodesulfobacteriota</taxon>
        <taxon>Dissulfuribacteria</taxon>
        <taxon>Dissulfuribacterales</taxon>
        <taxon>Dissulfuribacteraceae</taxon>
        <taxon>Dissulfuribacter</taxon>
    </lineage>
</organism>
<proteinExistence type="predicted"/>
<evidence type="ECO:0000256" key="2">
    <source>
        <dbReference type="SAM" id="Phobius"/>
    </source>
</evidence>
<evidence type="ECO:0000256" key="1">
    <source>
        <dbReference type="SAM" id="Coils"/>
    </source>
</evidence>
<protein>
    <recommendedName>
        <fullName evidence="5">DUF948 domain-containing protein</fullName>
    </recommendedName>
</protein>
<dbReference type="PANTHER" id="PTHR40070:SF1">
    <property type="entry name" value="UPF0478 PROTEIN YTXG"/>
    <property type="match status" value="1"/>
</dbReference>
<evidence type="ECO:0008006" key="5">
    <source>
        <dbReference type="Google" id="ProtNLM"/>
    </source>
</evidence>
<evidence type="ECO:0000313" key="3">
    <source>
        <dbReference type="EMBL" id="OCC16196.1"/>
    </source>
</evidence>
<name>A0A1B9F8E6_9BACT</name>
<dbReference type="STRING" id="1156395.DBT_0013"/>
<sequence length="196" mass="21275">MPIQAAVTVGLIAFIVLVAFLIFAIIKVKNFLENAQLALNKVTDILDDARSEVKSLTDKAENLLDTINNEISTLEKRIDIIQTEISGTIQEVNLTLQSSRELEKTVQETVKGLEPILSNAQNITKDLELLSYDIRKKVGQTSDFFNAAEDAAKTVRSVTGIVRSGLSGVAIEVASLATGAKATIQYLTKKIEKGGK</sequence>
<feature type="coiled-coil region" evidence="1">
    <location>
        <begin position="32"/>
        <end position="84"/>
    </location>
</feature>
<reference evidence="3 4" key="1">
    <citation type="submission" date="2016-06" db="EMBL/GenBank/DDBJ databases">
        <title>Respiratory ammonification of nitrate coupled to the oxidation of elemental sulfur in deep-sea autotrophic thermophilic bacteria.</title>
        <authorList>
            <person name="Slobodkina G.B."/>
            <person name="Mardanov A.V."/>
            <person name="Ravin N.V."/>
            <person name="Frolova A.A."/>
            <person name="Viryasiv M.B."/>
            <person name="Chernyh N.A."/>
            <person name="Bonch-Osmolovskaya E.A."/>
            <person name="Slobodkin A.I."/>
        </authorList>
    </citation>
    <scope>NUCLEOTIDE SEQUENCE [LARGE SCALE GENOMIC DNA]</scope>
    <source>
        <strain evidence="3 4">S69</strain>
    </source>
</reference>
<keyword evidence="1" id="KW-0175">Coiled coil</keyword>
<dbReference type="SUPFAM" id="SSF57997">
    <property type="entry name" value="Tropomyosin"/>
    <property type="match status" value="1"/>
</dbReference>
<dbReference type="RefSeq" id="WP_067615209.1">
    <property type="nucleotide sequence ID" value="NZ_MAGO01000001.1"/>
</dbReference>
<evidence type="ECO:0000313" key="4">
    <source>
        <dbReference type="Proteomes" id="UP000093080"/>
    </source>
</evidence>
<keyword evidence="2" id="KW-0812">Transmembrane</keyword>